<sequence length="183" mass="18991">MRKARYLAVVTIAVLSLVLVAGCGGKTHSSSSSGTTTASDTEYTGACPTGGNSRAFAKTRFALHAGLGLGAFHRYIYKPLRGGGFKAGADKRKRTFAKAAVAGVFVVHELRVANGFALANPGLCNATQSIRNTFSTVTSKLRNGTATDADITSADQAFSTFRQTAGQDGFSFNERSATVPGAS</sequence>
<reference evidence="2 3" key="1">
    <citation type="submission" date="2017-06" db="EMBL/GenBank/DDBJ databases">
        <authorList>
            <person name="Kim H.J."/>
            <person name="Triplett B.A."/>
        </authorList>
    </citation>
    <scope>NUCLEOTIDE SEQUENCE [LARGE SCALE GENOMIC DNA]</scope>
    <source>
        <strain evidence="2">FRACA_ARgP5</strain>
    </source>
</reference>
<proteinExistence type="predicted"/>
<evidence type="ECO:0000313" key="3">
    <source>
        <dbReference type="Proteomes" id="UP000234331"/>
    </source>
</evidence>
<dbReference type="AlphaFoldDB" id="A0A2I2KYF6"/>
<feature type="compositionally biased region" description="Low complexity" evidence="1">
    <location>
        <begin position="26"/>
        <end position="41"/>
    </location>
</feature>
<protein>
    <recommendedName>
        <fullName evidence="4">Lipoprotein</fullName>
    </recommendedName>
</protein>
<dbReference type="PROSITE" id="PS51257">
    <property type="entry name" value="PROKAR_LIPOPROTEIN"/>
    <property type="match status" value="1"/>
</dbReference>
<keyword evidence="3" id="KW-1185">Reference proteome</keyword>
<gene>
    <name evidence="2" type="ORF">FRACA_50074</name>
</gene>
<accession>A0A2I2KYF6</accession>
<dbReference type="RefSeq" id="WP_243407950.1">
    <property type="nucleotide sequence ID" value="NZ_FZMO01000445.1"/>
</dbReference>
<dbReference type="Proteomes" id="UP000234331">
    <property type="component" value="Unassembled WGS sequence"/>
</dbReference>
<evidence type="ECO:0000313" key="2">
    <source>
        <dbReference type="EMBL" id="SNQ50686.1"/>
    </source>
</evidence>
<organism evidence="2 3">
    <name type="scientific">Frankia canadensis</name>
    <dbReference type="NCBI Taxonomy" id="1836972"/>
    <lineage>
        <taxon>Bacteria</taxon>
        <taxon>Bacillati</taxon>
        <taxon>Actinomycetota</taxon>
        <taxon>Actinomycetes</taxon>
        <taxon>Frankiales</taxon>
        <taxon>Frankiaceae</taxon>
        <taxon>Frankia</taxon>
    </lineage>
</organism>
<feature type="region of interest" description="Disordered" evidence="1">
    <location>
        <begin position="25"/>
        <end position="44"/>
    </location>
</feature>
<evidence type="ECO:0000256" key="1">
    <source>
        <dbReference type="SAM" id="MobiDB-lite"/>
    </source>
</evidence>
<name>A0A2I2KYF6_9ACTN</name>
<dbReference type="EMBL" id="FZMO01000445">
    <property type="protein sequence ID" value="SNQ50686.1"/>
    <property type="molecule type" value="Genomic_DNA"/>
</dbReference>
<evidence type="ECO:0008006" key="4">
    <source>
        <dbReference type="Google" id="ProtNLM"/>
    </source>
</evidence>